<name>A0A7X3K0S0_9BACL</name>
<comment type="function">
    <text evidence="2">Catalyzes the reduction of dTDP-6-deoxy-L-lyxo-4-hexulose to yield dTDP-L-rhamnose.</text>
</comment>
<sequence length="285" mass="31617">MKVLVTGANGQLGTDICQVLKAAGHEVFGYGRRELDFTDQEQCGLVLRRVAPDIIIHSGAYTAVDKAESEADQAFLVNAVGTRNLAVEAEKLGAKFCYISTDYVFDGRGTVPYNEYDSTNPQTVYGKSKLAGELLSQSLCSRYFIVRTSWVYGKNGNNFVKTMLKLGREQSSLNIVHDQVGSPTYTLDLACFLLDLVQTEQYGIYHASNSGTCTWYEFAQKIFKEAGIEVLINPCSTDQFPRPAQRPAFSAMDGMGIRINGFKGFRSWQEGLIDFLKEYTGGTHR</sequence>
<dbReference type="SUPFAM" id="SSF51735">
    <property type="entry name" value="NAD(P)-binding Rossmann-fold domains"/>
    <property type="match status" value="1"/>
</dbReference>
<evidence type="ECO:0000256" key="1">
    <source>
        <dbReference type="ARBA" id="ARBA00010944"/>
    </source>
</evidence>
<comment type="similarity">
    <text evidence="1 2">Belongs to the dTDP-4-dehydrorhamnose reductase family.</text>
</comment>
<organism evidence="4 5">
    <name type="scientific">Paenibacillus lutrae</name>
    <dbReference type="NCBI Taxonomy" id="2078573"/>
    <lineage>
        <taxon>Bacteria</taxon>
        <taxon>Bacillati</taxon>
        <taxon>Bacillota</taxon>
        <taxon>Bacilli</taxon>
        <taxon>Bacillales</taxon>
        <taxon>Paenibacillaceae</taxon>
        <taxon>Paenibacillus</taxon>
    </lineage>
</organism>
<dbReference type="GO" id="GO:0019305">
    <property type="term" value="P:dTDP-rhamnose biosynthetic process"/>
    <property type="evidence" value="ECO:0007669"/>
    <property type="project" value="UniProtKB-UniPathway"/>
</dbReference>
<dbReference type="InterPro" id="IPR005913">
    <property type="entry name" value="dTDP_dehydrorham_reduct"/>
</dbReference>
<dbReference type="InterPro" id="IPR036291">
    <property type="entry name" value="NAD(P)-bd_dom_sf"/>
</dbReference>
<dbReference type="PANTHER" id="PTHR10491">
    <property type="entry name" value="DTDP-4-DEHYDRORHAMNOSE REDUCTASE"/>
    <property type="match status" value="1"/>
</dbReference>
<dbReference type="EC" id="1.1.1.133" evidence="2"/>
<keyword evidence="2" id="KW-0521">NADP</keyword>
<gene>
    <name evidence="4" type="primary">rfbD</name>
    <name evidence="4" type="ORF">EDM21_18355</name>
</gene>
<dbReference type="EMBL" id="RHLK01000012">
    <property type="protein sequence ID" value="MVP01463.1"/>
    <property type="molecule type" value="Genomic_DNA"/>
</dbReference>
<dbReference type="RefSeq" id="WP_157337867.1">
    <property type="nucleotide sequence ID" value="NZ_RHLK01000012.1"/>
</dbReference>
<dbReference type="GO" id="GO:0008831">
    <property type="term" value="F:dTDP-4-dehydrorhamnose reductase activity"/>
    <property type="evidence" value="ECO:0007669"/>
    <property type="project" value="UniProtKB-EC"/>
</dbReference>
<dbReference type="InterPro" id="IPR029903">
    <property type="entry name" value="RmlD-like-bd"/>
</dbReference>
<keyword evidence="2 4" id="KW-0560">Oxidoreductase</keyword>
<evidence type="ECO:0000259" key="3">
    <source>
        <dbReference type="Pfam" id="PF04321"/>
    </source>
</evidence>
<protein>
    <recommendedName>
        <fullName evidence="2">dTDP-4-dehydrorhamnose reductase</fullName>
        <ecNumber evidence="2">1.1.1.133</ecNumber>
    </recommendedName>
</protein>
<evidence type="ECO:0000256" key="2">
    <source>
        <dbReference type="RuleBase" id="RU364082"/>
    </source>
</evidence>
<dbReference type="NCBIfam" id="TIGR01214">
    <property type="entry name" value="rmlD"/>
    <property type="match status" value="1"/>
</dbReference>
<accession>A0A7X3K0S0</accession>
<proteinExistence type="inferred from homology"/>
<reference evidence="4 5" key="1">
    <citation type="journal article" date="2019" name="Microorganisms">
        <title>Paenibacillus lutrae sp. nov., A Chitinolytic Species Isolated from A River Otter in Castril Natural Park, Granada, Spain.</title>
        <authorList>
            <person name="Rodriguez M."/>
            <person name="Reina J.C."/>
            <person name="Bejar V."/>
            <person name="Llamas I."/>
        </authorList>
    </citation>
    <scope>NUCLEOTIDE SEQUENCE [LARGE SCALE GENOMIC DNA]</scope>
    <source>
        <strain evidence="4 5">N10</strain>
    </source>
</reference>
<evidence type="ECO:0000313" key="4">
    <source>
        <dbReference type="EMBL" id="MVP01463.1"/>
    </source>
</evidence>
<dbReference type="AlphaFoldDB" id="A0A7X3K0S0"/>
<dbReference type="UniPathway" id="UPA00124"/>
<dbReference type="FunFam" id="3.40.50.720:FF:000159">
    <property type="entry name" value="dTDP-4-dehydrorhamnose reductase"/>
    <property type="match status" value="1"/>
</dbReference>
<dbReference type="Proteomes" id="UP000490800">
    <property type="component" value="Unassembled WGS sequence"/>
</dbReference>
<comment type="pathway">
    <text evidence="2">Carbohydrate biosynthesis; dTDP-L-rhamnose biosynthesis.</text>
</comment>
<dbReference type="PANTHER" id="PTHR10491:SF4">
    <property type="entry name" value="METHIONINE ADENOSYLTRANSFERASE 2 SUBUNIT BETA"/>
    <property type="match status" value="1"/>
</dbReference>
<evidence type="ECO:0000313" key="5">
    <source>
        <dbReference type="Proteomes" id="UP000490800"/>
    </source>
</evidence>
<dbReference type="Gene3D" id="3.40.50.720">
    <property type="entry name" value="NAD(P)-binding Rossmann-like Domain"/>
    <property type="match status" value="1"/>
</dbReference>
<dbReference type="Pfam" id="PF04321">
    <property type="entry name" value="RmlD_sub_bind"/>
    <property type="match status" value="1"/>
</dbReference>
<dbReference type="CDD" id="cd05254">
    <property type="entry name" value="dTDP_HR_like_SDR_e"/>
    <property type="match status" value="1"/>
</dbReference>
<comment type="caution">
    <text evidence="4">The sequence shown here is derived from an EMBL/GenBank/DDBJ whole genome shotgun (WGS) entry which is preliminary data.</text>
</comment>
<dbReference type="GO" id="GO:0005829">
    <property type="term" value="C:cytosol"/>
    <property type="evidence" value="ECO:0007669"/>
    <property type="project" value="TreeGrafter"/>
</dbReference>
<feature type="domain" description="RmlD-like substrate binding" evidence="3">
    <location>
        <begin position="1"/>
        <end position="279"/>
    </location>
</feature>
<dbReference type="OrthoDB" id="9803892at2"/>
<keyword evidence="5" id="KW-1185">Reference proteome</keyword>
<dbReference type="Gene3D" id="3.90.25.10">
    <property type="entry name" value="UDP-galactose 4-epimerase, domain 1"/>
    <property type="match status" value="1"/>
</dbReference>